<dbReference type="PANTHER" id="PTHR42756">
    <property type="entry name" value="TRANSCRIPTIONAL REGULATOR, MARR"/>
    <property type="match status" value="1"/>
</dbReference>
<organism evidence="5 6">
    <name type="scientific">Pseudodesulfovibrio portus</name>
    <dbReference type="NCBI Taxonomy" id="231439"/>
    <lineage>
        <taxon>Bacteria</taxon>
        <taxon>Pseudomonadati</taxon>
        <taxon>Thermodesulfobacteriota</taxon>
        <taxon>Desulfovibrionia</taxon>
        <taxon>Desulfovibrionales</taxon>
        <taxon>Desulfovibrionaceae</taxon>
    </lineage>
</organism>
<dbReference type="InterPro" id="IPR036390">
    <property type="entry name" value="WH_DNA-bd_sf"/>
</dbReference>
<proteinExistence type="predicted"/>
<dbReference type="PRINTS" id="PR00598">
    <property type="entry name" value="HTHMARR"/>
</dbReference>
<dbReference type="EMBL" id="AP026708">
    <property type="protein sequence ID" value="BDQ33928.1"/>
    <property type="molecule type" value="Genomic_DNA"/>
</dbReference>
<feature type="domain" description="HTH marR-type" evidence="4">
    <location>
        <begin position="1"/>
        <end position="124"/>
    </location>
</feature>
<keyword evidence="3" id="KW-0804">Transcription</keyword>
<dbReference type="InterPro" id="IPR036388">
    <property type="entry name" value="WH-like_DNA-bd_sf"/>
</dbReference>
<dbReference type="PROSITE" id="PS50995">
    <property type="entry name" value="HTH_MARR_2"/>
    <property type="match status" value="1"/>
</dbReference>
<dbReference type="PROSITE" id="PS01117">
    <property type="entry name" value="HTH_MARR_1"/>
    <property type="match status" value="1"/>
</dbReference>
<evidence type="ECO:0000313" key="5">
    <source>
        <dbReference type="EMBL" id="BDQ33928.1"/>
    </source>
</evidence>
<dbReference type="InterPro" id="IPR000835">
    <property type="entry name" value="HTH_MarR-typ"/>
</dbReference>
<evidence type="ECO:0000259" key="4">
    <source>
        <dbReference type="PROSITE" id="PS50995"/>
    </source>
</evidence>
<name>A0ABN6RW32_9BACT</name>
<evidence type="ECO:0000256" key="1">
    <source>
        <dbReference type="ARBA" id="ARBA00023015"/>
    </source>
</evidence>
<keyword evidence="2" id="KW-0238">DNA-binding</keyword>
<keyword evidence="6" id="KW-1185">Reference proteome</keyword>
<dbReference type="PANTHER" id="PTHR42756:SF1">
    <property type="entry name" value="TRANSCRIPTIONAL REPRESSOR OF EMRAB OPERON"/>
    <property type="match status" value="1"/>
</dbReference>
<dbReference type="Pfam" id="PF01047">
    <property type="entry name" value="MarR"/>
    <property type="match status" value="1"/>
</dbReference>
<evidence type="ECO:0000256" key="3">
    <source>
        <dbReference type="ARBA" id="ARBA00023163"/>
    </source>
</evidence>
<dbReference type="InterPro" id="IPR023187">
    <property type="entry name" value="Tscrpt_reg_MarR-type_CS"/>
</dbReference>
<evidence type="ECO:0000256" key="2">
    <source>
        <dbReference type="ARBA" id="ARBA00023125"/>
    </source>
</evidence>
<dbReference type="SMART" id="SM00347">
    <property type="entry name" value="HTH_MARR"/>
    <property type="match status" value="1"/>
</dbReference>
<reference evidence="5" key="1">
    <citation type="submission" date="2022-08" db="EMBL/GenBank/DDBJ databases">
        <title>Genome Sequence of the sulphate-reducing bacterium, Pseudodesulfovibrio portus JCM14722.</title>
        <authorList>
            <person name="Kondo R."/>
            <person name="Kataoka T."/>
        </authorList>
    </citation>
    <scope>NUCLEOTIDE SEQUENCE</scope>
    <source>
        <strain evidence="5">JCM 14722</strain>
    </source>
</reference>
<dbReference type="SUPFAM" id="SSF46785">
    <property type="entry name" value="Winged helix' DNA-binding domain"/>
    <property type="match status" value="1"/>
</dbReference>
<accession>A0ABN6RW32</accession>
<protein>
    <recommendedName>
        <fullName evidence="4">HTH marR-type domain-containing protein</fullName>
    </recommendedName>
</protein>
<keyword evidence="1" id="KW-0805">Transcription regulation</keyword>
<dbReference type="Proteomes" id="UP001061361">
    <property type="component" value="Chromosome"/>
</dbReference>
<gene>
    <name evidence="5" type="ORF">JCM14722_14700</name>
</gene>
<dbReference type="Gene3D" id="1.10.10.10">
    <property type="entry name" value="Winged helix-like DNA-binding domain superfamily/Winged helix DNA-binding domain"/>
    <property type="match status" value="1"/>
</dbReference>
<sequence length="135" mass="15339">MLSRLSMAYMAGPLAEMGIGRGKIGFLLSVLQFEGIVQEELTNRLCIDRAATARALQALEDQGLVRREEDREDRRKKRVFSTDKARALQPKLMEMLTRHNEALFSGLTRSEQDQFLDMLDRLVDNLRVAVEGGSR</sequence>
<evidence type="ECO:0000313" key="6">
    <source>
        <dbReference type="Proteomes" id="UP001061361"/>
    </source>
</evidence>